<dbReference type="RefSeq" id="WP_275617414.1">
    <property type="nucleotide sequence ID" value="NZ_JARFVB010000039.1"/>
</dbReference>
<accession>A0ABT5Y4X1</accession>
<protein>
    <recommendedName>
        <fullName evidence="3">Restriction endonuclease</fullName>
    </recommendedName>
</protein>
<name>A0ABT5Y4X1_9FLAO</name>
<keyword evidence="2" id="KW-1185">Reference proteome</keyword>
<evidence type="ECO:0000313" key="2">
    <source>
        <dbReference type="Proteomes" id="UP001221366"/>
    </source>
</evidence>
<sequence length="127" mass="14519">MDSKKLYEIIYETVLEEDNELTNLTGKGIFYAPELYVAFILGKSIKKNEISIFNKEVSWVRETNLGNTGPTDFAFEVDEATFAFELKLRDNIGNAGHSIPPSPDQSEHSWPVKVSHPRRTKVSHFWT</sequence>
<evidence type="ECO:0008006" key="3">
    <source>
        <dbReference type="Google" id="ProtNLM"/>
    </source>
</evidence>
<organism evidence="1 2">
    <name type="scientific">Flagellimonas yonaguniensis</name>
    <dbReference type="NCBI Taxonomy" id="3031325"/>
    <lineage>
        <taxon>Bacteria</taxon>
        <taxon>Pseudomonadati</taxon>
        <taxon>Bacteroidota</taxon>
        <taxon>Flavobacteriia</taxon>
        <taxon>Flavobacteriales</taxon>
        <taxon>Flavobacteriaceae</taxon>
        <taxon>Flagellimonas</taxon>
    </lineage>
</organism>
<dbReference type="Proteomes" id="UP001221366">
    <property type="component" value="Unassembled WGS sequence"/>
</dbReference>
<gene>
    <name evidence="1" type="ORF">PY092_19610</name>
</gene>
<evidence type="ECO:0000313" key="1">
    <source>
        <dbReference type="EMBL" id="MDF0718371.1"/>
    </source>
</evidence>
<dbReference type="EMBL" id="JARFVB010000039">
    <property type="protein sequence ID" value="MDF0718371.1"/>
    <property type="molecule type" value="Genomic_DNA"/>
</dbReference>
<reference evidence="1 2" key="1">
    <citation type="submission" date="2023-03" db="EMBL/GenBank/DDBJ databases">
        <title>Muricauda XX sp. nov. and Muricauda XXX sp. nov., two novel species isolated from Okinawa Trough.</title>
        <authorList>
            <person name="Cao W."/>
            <person name="Deng X."/>
        </authorList>
    </citation>
    <scope>NUCLEOTIDE SEQUENCE [LARGE SCALE GENOMIC DNA]</scope>
    <source>
        <strain evidence="1 2">334s03</strain>
    </source>
</reference>
<comment type="caution">
    <text evidence="1">The sequence shown here is derived from an EMBL/GenBank/DDBJ whole genome shotgun (WGS) entry which is preliminary data.</text>
</comment>
<proteinExistence type="predicted"/>